<dbReference type="InterPro" id="IPR000286">
    <property type="entry name" value="HDACs"/>
</dbReference>
<evidence type="ECO:0000313" key="5">
    <source>
        <dbReference type="Proteomes" id="UP000006320"/>
    </source>
</evidence>
<protein>
    <submittedName>
        <fullName evidence="4">Histone deacetylase 11</fullName>
    </submittedName>
</protein>
<dbReference type="Gene3D" id="3.40.800.20">
    <property type="entry name" value="Histone deacetylase domain"/>
    <property type="match status" value="1"/>
</dbReference>
<gene>
    <name evidence="4" type="ORF">GCHA_2891</name>
</gene>
<evidence type="ECO:0000313" key="4">
    <source>
        <dbReference type="EMBL" id="GAC10834.1"/>
    </source>
</evidence>
<dbReference type="InterPro" id="IPR037138">
    <property type="entry name" value="His_deacetylse_dom_sf"/>
</dbReference>
<dbReference type="SUPFAM" id="SSF52768">
    <property type="entry name" value="Arginase/deacetylase"/>
    <property type="match status" value="1"/>
</dbReference>
<feature type="domain" description="Histone deacetylase" evidence="3">
    <location>
        <begin position="38"/>
        <end position="300"/>
    </location>
</feature>
<dbReference type="GO" id="GO:0040029">
    <property type="term" value="P:epigenetic regulation of gene expression"/>
    <property type="evidence" value="ECO:0007669"/>
    <property type="project" value="TreeGrafter"/>
</dbReference>
<dbReference type="InterPro" id="IPR023801">
    <property type="entry name" value="His_deacetylse_dom"/>
</dbReference>
<comment type="caution">
    <text evidence="4">The sequence shown here is derived from an EMBL/GenBank/DDBJ whole genome shotgun (WGS) entry which is preliminary data.</text>
</comment>
<evidence type="ECO:0000259" key="3">
    <source>
        <dbReference type="Pfam" id="PF00850"/>
    </source>
</evidence>
<dbReference type="AlphaFoldDB" id="A0AAV3V1B8"/>
<dbReference type="RefSeq" id="WP_007989109.1">
    <property type="nucleotide sequence ID" value="NZ_BAEM01000034.1"/>
</dbReference>
<proteinExistence type="inferred from homology"/>
<dbReference type="InterPro" id="IPR023696">
    <property type="entry name" value="Ureohydrolase_dom_sf"/>
</dbReference>
<dbReference type="InterPro" id="IPR044150">
    <property type="entry name" value="HDAC_classIV"/>
</dbReference>
<accession>A0AAV3V1B8</accession>
<dbReference type="GO" id="GO:0016787">
    <property type="term" value="F:hydrolase activity"/>
    <property type="evidence" value="ECO:0007669"/>
    <property type="project" value="UniProtKB-KW"/>
</dbReference>
<comment type="similarity">
    <text evidence="1">Belongs to the histone deacetylase family.</text>
</comment>
<organism evidence="4 5">
    <name type="scientific">Paraglaciecola chathamensis S18K6</name>
    <dbReference type="NCBI Taxonomy" id="1127672"/>
    <lineage>
        <taxon>Bacteria</taxon>
        <taxon>Pseudomonadati</taxon>
        <taxon>Pseudomonadota</taxon>
        <taxon>Gammaproteobacteria</taxon>
        <taxon>Alteromonadales</taxon>
        <taxon>Alteromonadaceae</taxon>
        <taxon>Paraglaciecola</taxon>
    </lineage>
</organism>
<dbReference type="CDD" id="cd09993">
    <property type="entry name" value="HDAC_classIV"/>
    <property type="match status" value="1"/>
</dbReference>
<evidence type="ECO:0000256" key="1">
    <source>
        <dbReference type="ARBA" id="ARBA00005947"/>
    </source>
</evidence>
<dbReference type="GO" id="GO:0004407">
    <property type="term" value="F:histone deacetylase activity"/>
    <property type="evidence" value="ECO:0007669"/>
    <property type="project" value="InterPro"/>
</dbReference>
<dbReference type="PANTHER" id="PTHR10625:SF19">
    <property type="entry name" value="HISTONE DEACETYLASE 12"/>
    <property type="match status" value="1"/>
</dbReference>
<dbReference type="Proteomes" id="UP000006320">
    <property type="component" value="Unassembled WGS sequence"/>
</dbReference>
<reference evidence="4 5" key="1">
    <citation type="journal article" date="2017" name="Antonie Van Leeuwenhoek">
        <title>Rhizobium rhizosphaerae sp. nov., a novel species isolated from rice rhizosphere.</title>
        <authorList>
            <person name="Zhao J.J."/>
            <person name="Zhang J."/>
            <person name="Zhang R.J."/>
            <person name="Zhang C.W."/>
            <person name="Yin H.Q."/>
            <person name="Zhang X.X."/>
        </authorList>
    </citation>
    <scope>NUCLEOTIDE SEQUENCE [LARGE SCALE GENOMIC DNA]</scope>
    <source>
        <strain evidence="4 5">S18K6</strain>
    </source>
</reference>
<dbReference type="PANTHER" id="PTHR10625">
    <property type="entry name" value="HISTONE DEACETYLASE HDAC1-RELATED"/>
    <property type="match status" value="1"/>
</dbReference>
<name>A0AAV3V1B8_9ALTE</name>
<dbReference type="PRINTS" id="PR01270">
    <property type="entry name" value="HDASUPER"/>
</dbReference>
<evidence type="ECO:0000256" key="2">
    <source>
        <dbReference type="ARBA" id="ARBA00022801"/>
    </source>
</evidence>
<keyword evidence="2" id="KW-0378">Hydrolase</keyword>
<sequence>MLWSEYWAEAKYMNESHLLSTPLVFHPIYSQLDLPFKHRFPIEKYQAIYDRLISLGVPKAQFYQPDALTPSQLKRVYSPDYVNGLTQGVLDPKAMRRIGFPWSEQLIQRSLTAVAGTVMTSTLALEQGKALNLTGGYHHAFANFGAGFCLFNDLYLAALNMLQASAINKVLIFDCDVHQGDGTAKLASNNPKVFTVSLHGEKNFPHRKQVSDLDFPLAKGTTDDEYLTVVERALHQAFSTVQPDAVIYDAGVDIHVNDDLGHLHISTPGVYARDCMVFDACSKQGVPVAAVIGGGYQRDISALVDVHLQLYRAAGVVA</sequence>
<dbReference type="Pfam" id="PF00850">
    <property type="entry name" value="Hist_deacetyl"/>
    <property type="match status" value="1"/>
</dbReference>
<dbReference type="EMBL" id="BAEM01000034">
    <property type="protein sequence ID" value="GAC10834.1"/>
    <property type="molecule type" value="Genomic_DNA"/>
</dbReference>